<feature type="chain" id="PRO_5003557363" description="TonB C-terminal domain-containing protein" evidence="1">
    <location>
        <begin position="20"/>
        <end position="159"/>
    </location>
</feature>
<sequence length="159" mass="18397">MKTLLISLTFLLSFLVSFGQQKRTGFDDFHSFVQEKYNVPASVRNNCDWQYAIVKLTVDDNNRVTNYTTLNEVSKDFFNSLAHLKGYQFNRNIPIHKRPVVFYLTIENDEHPCDVPPKHITSAMATSSVFAYLHAQQEKQPNTLFIFNPIVILLLEPVK</sequence>
<dbReference type="HOGENOM" id="CLU_1658817_0_0_10"/>
<evidence type="ECO:0000313" key="2">
    <source>
        <dbReference type="EMBL" id="EHQ25531.1"/>
    </source>
</evidence>
<keyword evidence="1" id="KW-0732">Signal</keyword>
<feature type="signal peptide" evidence="1">
    <location>
        <begin position="1"/>
        <end position="19"/>
    </location>
</feature>
<evidence type="ECO:0000256" key="1">
    <source>
        <dbReference type="SAM" id="SignalP"/>
    </source>
</evidence>
<protein>
    <recommendedName>
        <fullName evidence="4">TonB C-terminal domain-containing protein</fullName>
    </recommendedName>
</protein>
<dbReference type="AlphaFoldDB" id="H1YHY3"/>
<reference evidence="2" key="1">
    <citation type="submission" date="2011-09" db="EMBL/GenBank/DDBJ databases">
        <title>The permanent draft genome of Mucilaginibacter paludis DSM 18603.</title>
        <authorList>
            <consortium name="US DOE Joint Genome Institute (JGI-PGF)"/>
            <person name="Lucas S."/>
            <person name="Han J."/>
            <person name="Lapidus A."/>
            <person name="Bruce D."/>
            <person name="Goodwin L."/>
            <person name="Pitluck S."/>
            <person name="Peters L."/>
            <person name="Kyrpides N."/>
            <person name="Mavromatis K."/>
            <person name="Ivanova N."/>
            <person name="Mikhailova N."/>
            <person name="Held B."/>
            <person name="Detter J.C."/>
            <person name="Tapia R."/>
            <person name="Han C."/>
            <person name="Land M."/>
            <person name="Hauser L."/>
            <person name="Markowitz V."/>
            <person name="Cheng J.-F."/>
            <person name="Hugenholtz P."/>
            <person name="Woyke T."/>
            <person name="Wu D."/>
            <person name="Tindall B."/>
            <person name="Brambilla E."/>
            <person name="Klenk H.-P."/>
            <person name="Eisen J.A."/>
        </authorList>
    </citation>
    <scope>NUCLEOTIDE SEQUENCE [LARGE SCALE GENOMIC DNA]</scope>
    <source>
        <strain evidence="2">DSM 18603</strain>
    </source>
</reference>
<gene>
    <name evidence="2" type="ORF">Mucpa_1370</name>
</gene>
<proteinExistence type="predicted"/>
<accession>H1YHY3</accession>
<dbReference type="EMBL" id="CM001403">
    <property type="protein sequence ID" value="EHQ25531.1"/>
    <property type="molecule type" value="Genomic_DNA"/>
</dbReference>
<evidence type="ECO:0008006" key="4">
    <source>
        <dbReference type="Google" id="ProtNLM"/>
    </source>
</evidence>
<name>H1YHY3_9SPHI</name>
<dbReference type="OrthoDB" id="9945162at2"/>
<keyword evidence="3" id="KW-1185">Reference proteome</keyword>
<organism evidence="2 3">
    <name type="scientific">Mucilaginibacter paludis DSM 18603</name>
    <dbReference type="NCBI Taxonomy" id="714943"/>
    <lineage>
        <taxon>Bacteria</taxon>
        <taxon>Pseudomonadati</taxon>
        <taxon>Bacteroidota</taxon>
        <taxon>Sphingobacteriia</taxon>
        <taxon>Sphingobacteriales</taxon>
        <taxon>Sphingobacteriaceae</taxon>
        <taxon>Mucilaginibacter</taxon>
    </lineage>
</organism>
<dbReference type="RefSeq" id="WP_008505303.1">
    <property type="nucleotide sequence ID" value="NZ_CM001403.1"/>
</dbReference>
<evidence type="ECO:0000313" key="3">
    <source>
        <dbReference type="Proteomes" id="UP000002774"/>
    </source>
</evidence>
<dbReference type="Proteomes" id="UP000002774">
    <property type="component" value="Chromosome"/>
</dbReference>